<dbReference type="Gene3D" id="3.40.630.30">
    <property type="match status" value="1"/>
</dbReference>
<dbReference type="AlphaFoldDB" id="A0A562WGN7"/>
<dbReference type="NCBIfam" id="TIGR01686">
    <property type="entry name" value="FkbH"/>
    <property type="match status" value="1"/>
</dbReference>
<proteinExistence type="predicted"/>
<dbReference type="SUPFAM" id="SSF55729">
    <property type="entry name" value="Acyl-CoA N-acyltransferases (Nat)"/>
    <property type="match status" value="1"/>
</dbReference>
<dbReference type="SUPFAM" id="SSF56784">
    <property type="entry name" value="HAD-like"/>
    <property type="match status" value="1"/>
</dbReference>
<dbReference type="InterPro" id="IPR000182">
    <property type="entry name" value="GNAT_dom"/>
</dbReference>
<keyword evidence="2" id="KW-1185">Reference proteome</keyword>
<dbReference type="Gene3D" id="3.40.50.1000">
    <property type="entry name" value="HAD superfamily/HAD-like"/>
    <property type="match status" value="1"/>
</dbReference>
<dbReference type="InterPro" id="IPR010033">
    <property type="entry name" value="HAD_SF_ppase_IIIC"/>
</dbReference>
<name>A0A562WGN7_9ACTN</name>
<comment type="caution">
    <text evidence="1">The sequence shown here is derived from an EMBL/GenBank/DDBJ whole genome shotgun (WGS) entry which is preliminary data.</text>
</comment>
<dbReference type="NCBIfam" id="TIGR01681">
    <property type="entry name" value="HAD-SF-IIIC"/>
    <property type="match status" value="1"/>
</dbReference>
<dbReference type="PROSITE" id="PS51186">
    <property type="entry name" value="GNAT"/>
    <property type="match status" value="1"/>
</dbReference>
<dbReference type="InterPro" id="IPR010037">
    <property type="entry name" value="FkbH_domain"/>
</dbReference>
<evidence type="ECO:0000313" key="1">
    <source>
        <dbReference type="EMBL" id="TWJ29479.1"/>
    </source>
</evidence>
<sequence>MSRATEPVGVKCVIWDLDDTVWDGVLLEGDVPRPRAEVVDTLRTLDGRGILHAVASRGDHDRAVAHLRDLGLLDYFVHVEVGWDAKSVAVTRTAAALNLNPDSFAFVDNDPSERDEVADALPMVRCYPDSAAADLPNRPEFVPERLTEESRRRRVMYQAEQRRRGDEERAGAHRAEFLAGLDLVMTVRRAGEEDLDRARELTVRTHQLNTTGRTYSLEELRALCADPRHEILVASLTDRYGSYGTIGLAVSELTGDDHVLTLLLMSCRVVSRGAGSALLHHVVARARAAGRRPCAEFIPSSVNRIMLVNLRFAGFAPAGERDGVLLLAVDPAAAPAPAPAHVRIVDGDLAESAPTAVADPTPPAGRR</sequence>
<organism evidence="1 2">
    <name type="scientific">Micromonospora sagamiensis</name>
    <dbReference type="NCBI Taxonomy" id="47875"/>
    <lineage>
        <taxon>Bacteria</taxon>
        <taxon>Bacillati</taxon>
        <taxon>Actinomycetota</taxon>
        <taxon>Actinomycetes</taxon>
        <taxon>Micromonosporales</taxon>
        <taxon>Micromonosporaceae</taxon>
        <taxon>Micromonospora</taxon>
    </lineage>
</organism>
<accession>A0A562WGN7</accession>
<dbReference type="InterPro" id="IPR023214">
    <property type="entry name" value="HAD_sf"/>
</dbReference>
<gene>
    <name evidence="1" type="ORF">JD81_02989</name>
</gene>
<dbReference type="Proteomes" id="UP000319728">
    <property type="component" value="Unassembled WGS sequence"/>
</dbReference>
<evidence type="ECO:0000313" key="2">
    <source>
        <dbReference type="Proteomes" id="UP000319728"/>
    </source>
</evidence>
<dbReference type="EMBL" id="VLLP01000001">
    <property type="protein sequence ID" value="TWJ29479.1"/>
    <property type="molecule type" value="Genomic_DNA"/>
</dbReference>
<dbReference type="InterPro" id="IPR016181">
    <property type="entry name" value="Acyl_CoA_acyltransferase"/>
</dbReference>
<reference evidence="1 2" key="1">
    <citation type="submission" date="2019-07" db="EMBL/GenBank/DDBJ databases">
        <title>R&amp;d 2014.</title>
        <authorList>
            <person name="Klenk H.-P."/>
        </authorList>
    </citation>
    <scope>NUCLEOTIDE SEQUENCE [LARGE SCALE GENOMIC DNA]</scope>
    <source>
        <strain evidence="1 2">DSM 43912</strain>
    </source>
</reference>
<dbReference type="InterPro" id="IPR036412">
    <property type="entry name" value="HAD-like_sf"/>
</dbReference>
<protein>
    <submittedName>
        <fullName evidence="1">HAD superfamily phosphatase (TIGR01681 family)/FkbH-like protein</fullName>
    </submittedName>
</protein>
<dbReference type="GO" id="GO:0016747">
    <property type="term" value="F:acyltransferase activity, transferring groups other than amino-acyl groups"/>
    <property type="evidence" value="ECO:0007669"/>
    <property type="project" value="InterPro"/>
</dbReference>
<dbReference type="OrthoDB" id="323926at2"/>
<dbReference type="RefSeq" id="WP_145818382.1">
    <property type="nucleotide sequence ID" value="NZ_AP023438.1"/>
</dbReference>